<dbReference type="EMBL" id="OZ035838">
    <property type="protein sequence ID" value="CAL1584512.1"/>
    <property type="molecule type" value="Genomic_DNA"/>
</dbReference>
<evidence type="ECO:0000313" key="3">
    <source>
        <dbReference type="Proteomes" id="UP001497482"/>
    </source>
</evidence>
<feature type="region of interest" description="Disordered" evidence="1">
    <location>
        <begin position="45"/>
        <end position="150"/>
    </location>
</feature>
<dbReference type="Proteomes" id="UP001497482">
    <property type="component" value="Chromosome 16"/>
</dbReference>
<name>A0AAV2K8P7_KNICA</name>
<reference evidence="2 3" key="1">
    <citation type="submission" date="2024-04" db="EMBL/GenBank/DDBJ databases">
        <authorList>
            <person name="Waldvogel A.-M."/>
            <person name="Schoenle A."/>
        </authorList>
    </citation>
    <scope>NUCLEOTIDE SEQUENCE [LARGE SCALE GENOMIC DNA]</scope>
</reference>
<evidence type="ECO:0000313" key="2">
    <source>
        <dbReference type="EMBL" id="CAL1584512.1"/>
    </source>
</evidence>
<feature type="compositionally biased region" description="Low complexity" evidence="1">
    <location>
        <begin position="113"/>
        <end position="132"/>
    </location>
</feature>
<gene>
    <name evidence="2" type="ORF">KC01_LOCUS14842</name>
</gene>
<accession>A0AAV2K8P7</accession>
<evidence type="ECO:0000256" key="1">
    <source>
        <dbReference type="SAM" id="MobiDB-lite"/>
    </source>
</evidence>
<organism evidence="2 3">
    <name type="scientific">Knipowitschia caucasica</name>
    <name type="common">Caucasian dwarf goby</name>
    <name type="synonym">Pomatoschistus caucasicus</name>
    <dbReference type="NCBI Taxonomy" id="637954"/>
    <lineage>
        <taxon>Eukaryota</taxon>
        <taxon>Metazoa</taxon>
        <taxon>Chordata</taxon>
        <taxon>Craniata</taxon>
        <taxon>Vertebrata</taxon>
        <taxon>Euteleostomi</taxon>
        <taxon>Actinopterygii</taxon>
        <taxon>Neopterygii</taxon>
        <taxon>Teleostei</taxon>
        <taxon>Neoteleostei</taxon>
        <taxon>Acanthomorphata</taxon>
        <taxon>Gobiaria</taxon>
        <taxon>Gobiiformes</taxon>
        <taxon>Gobioidei</taxon>
        <taxon>Gobiidae</taxon>
        <taxon>Gobiinae</taxon>
        <taxon>Knipowitschia</taxon>
    </lineage>
</organism>
<keyword evidence="3" id="KW-1185">Reference proteome</keyword>
<dbReference type="AlphaFoldDB" id="A0AAV2K8P7"/>
<feature type="compositionally biased region" description="Basic and acidic residues" evidence="1">
    <location>
        <begin position="101"/>
        <end position="112"/>
    </location>
</feature>
<feature type="compositionally biased region" description="Low complexity" evidence="1">
    <location>
        <begin position="89"/>
        <end position="100"/>
    </location>
</feature>
<proteinExistence type="predicted"/>
<sequence length="150" mass="16304">MVGKSRVSDRTKVECAVVNAYAEKPWKASRKMLRGGQTCTWKMSRSSVPLQDGQHDGEPAIRRVKNTVTYVSERAEPQRRVQPGSLRNGSGTCSSRSSRSSSRDRQQQERQQEQAAAGAAAGTAAAGSGISRNGSGDRQQRRSENQPTVV</sequence>
<protein>
    <submittedName>
        <fullName evidence="2">Uncharacterized protein</fullName>
    </submittedName>
</protein>